<name>A0ABW0GU76_9MICO</name>
<dbReference type="Gene3D" id="3.40.1620.10">
    <property type="entry name" value="YefM-like domain"/>
    <property type="match status" value="1"/>
</dbReference>
<keyword evidence="4" id="KW-1185">Reference proteome</keyword>
<evidence type="ECO:0000256" key="2">
    <source>
        <dbReference type="RuleBase" id="RU362080"/>
    </source>
</evidence>
<proteinExistence type="inferred from homology"/>
<dbReference type="Proteomes" id="UP001596122">
    <property type="component" value="Unassembled WGS sequence"/>
</dbReference>
<dbReference type="RefSeq" id="WP_340271553.1">
    <property type="nucleotide sequence ID" value="NZ_JBBEOG010000012.1"/>
</dbReference>
<accession>A0ABW0GU76</accession>
<evidence type="ECO:0000313" key="4">
    <source>
        <dbReference type="Proteomes" id="UP001596122"/>
    </source>
</evidence>
<dbReference type="EMBL" id="JBHSLD010000011">
    <property type="protein sequence ID" value="MFC5381726.1"/>
    <property type="molecule type" value="Genomic_DNA"/>
</dbReference>
<dbReference type="SUPFAM" id="SSF143120">
    <property type="entry name" value="YefM-like"/>
    <property type="match status" value="1"/>
</dbReference>
<comment type="function">
    <text evidence="2">Antitoxin component of a type II toxin-antitoxin (TA) system.</text>
</comment>
<dbReference type="PANTHER" id="PTHR35377">
    <property type="entry name" value="ANTITOXIN VAPB49-RELATED-RELATED"/>
    <property type="match status" value="1"/>
</dbReference>
<comment type="similarity">
    <text evidence="1 2">Belongs to the phD/YefM antitoxin family.</text>
</comment>
<dbReference type="InterPro" id="IPR006442">
    <property type="entry name" value="Antitoxin_Phd/YefM"/>
</dbReference>
<dbReference type="NCBIfam" id="TIGR01552">
    <property type="entry name" value="phd_fam"/>
    <property type="match status" value="1"/>
</dbReference>
<dbReference type="PANTHER" id="PTHR35377:SF4">
    <property type="entry name" value="PREVENT-HOST-DEATH FAMILY PROTEIN"/>
    <property type="match status" value="1"/>
</dbReference>
<dbReference type="InterPro" id="IPR036165">
    <property type="entry name" value="YefM-like_sf"/>
</dbReference>
<comment type="caution">
    <text evidence="3">The sequence shown here is derived from an EMBL/GenBank/DDBJ whole genome shotgun (WGS) entry which is preliminary data.</text>
</comment>
<evidence type="ECO:0000256" key="1">
    <source>
        <dbReference type="ARBA" id="ARBA00009981"/>
    </source>
</evidence>
<dbReference type="InterPro" id="IPR051416">
    <property type="entry name" value="phD-YefM_TA_antitoxins"/>
</dbReference>
<reference evidence="4" key="1">
    <citation type="journal article" date="2019" name="Int. J. Syst. Evol. Microbiol.">
        <title>The Global Catalogue of Microorganisms (GCM) 10K type strain sequencing project: providing services to taxonomists for standard genome sequencing and annotation.</title>
        <authorList>
            <consortium name="The Broad Institute Genomics Platform"/>
            <consortium name="The Broad Institute Genome Sequencing Center for Infectious Disease"/>
            <person name="Wu L."/>
            <person name="Ma J."/>
        </authorList>
    </citation>
    <scope>NUCLEOTIDE SEQUENCE [LARGE SCALE GENOMIC DNA]</scope>
    <source>
        <strain evidence="4">CCUG 43114</strain>
    </source>
</reference>
<sequence length="80" mass="8723">MSVVVNISEAKAQLSRLIERARRGETVVIGNAGRPVAVLVAYEHDPSPRVLGGWKGRVRVAPEFDDPLPEELATAFGDER</sequence>
<evidence type="ECO:0000313" key="3">
    <source>
        <dbReference type="EMBL" id="MFC5381726.1"/>
    </source>
</evidence>
<organism evidence="3 4">
    <name type="scientific">Aquipuribacter nitratireducens</name>
    <dbReference type="NCBI Taxonomy" id="650104"/>
    <lineage>
        <taxon>Bacteria</taxon>
        <taxon>Bacillati</taxon>
        <taxon>Actinomycetota</taxon>
        <taxon>Actinomycetes</taxon>
        <taxon>Micrococcales</taxon>
        <taxon>Intrasporangiaceae</taxon>
        <taxon>Aquipuribacter</taxon>
    </lineage>
</organism>
<gene>
    <name evidence="3" type="ORF">ACFPJ6_13105</name>
</gene>
<dbReference type="Pfam" id="PF02604">
    <property type="entry name" value="PhdYeFM_antitox"/>
    <property type="match status" value="1"/>
</dbReference>
<protein>
    <recommendedName>
        <fullName evidence="2">Antitoxin</fullName>
    </recommendedName>
</protein>